<feature type="region of interest" description="Disordered" evidence="1">
    <location>
        <begin position="1"/>
        <end position="26"/>
    </location>
</feature>
<protein>
    <submittedName>
        <fullName evidence="2">Uncharacterized protein</fullName>
    </submittedName>
</protein>
<dbReference type="AlphaFoldDB" id="A0A4E0RMG7"/>
<feature type="compositionally biased region" description="Basic and acidic residues" evidence="1">
    <location>
        <begin position="1"/>
        <end position="15"/>
    </location>
</feature>
<keyword evidence="3" id="KW-1185">Reference proteome</keyword>
<accession>A0A4E0RMG7</accession>
<reference evidence="2" key="1">
    <citation type="submission" date="2019-03" db="EMBL/GenBank/DDBJ databases">
        <title>Improved annotation for the trematode Fasciola hepatica.</title>
        <authorList>
            <person name="Choi Y.-J."/>
            <person name="Martin J."/>
            <person name="Mitreva M."/>
        </authorList>
    </citation>
    <scope>NUCLEOTIDE SEQUENCE [LARGE SCALE GENOMIC DNA]</scope>
</reference>
<dbReference type="Proteomes" id="UP000230066">
    <property type="component" value="Unassembled WGS sequence"/>
</dbReference>
<sequence length="98" mass="10655">MSHEQSGPSKKEEHAPSSTNKEAGFSVPVDVQRIEVRLLKLLDEFNSGNILSFGSSTISSLLSEDGWKTTKTNVDALITRLDALSAAIDDLHNENRTG</sequence>
<evidence type="ECO:0000313" key="3">
    <source>
        <dbReference type="Proteomes" id="UP000230066"/>
    </source>
</evidence>
<evidence type="ECO:0000313" key="2">
    <source>
        <dbReference type="EMBL" id="THD22388.1"/>
    </source>
</evidence>
<name>A0A4E0RMG7_FASHE</name>
<evidence type="ECO:0000256" key="1">
    <source>
        <dbReference type="SAM" id="MobiDB-lite"/>
    </source>
</evidence>
<gene>
    <name evidence="2" type="ORF">D915_006865</name>
</gene>
<organism evidence="2 3">
    <name type="scientific">Fasciola hepatica</name>
    <name type="common">Liver fluke</name>
    <dbReference type="NCBI Taxonomy" id="6192"/>
    <lineage>
        <taxon>Eukaryota</taxon>
        <taxon>Metazoa</taxon>
        <taxon>Spiralia</taxon>
        <taxon>Lophotrochozoa</taxon>
        <taxon>Platyhelminthes</taxon>
        <taxon>Trematoda</taxon>
        <taxon>Digenea</taxon>
        <taxon>Plagiorchiida</taxon>
        <taxon>Echinostomata</taxon>
        <taxon>Echinostomatoidea</taxon>
        <taxon>Fasciolidae</taxon>
        <taxon>Fasciola</taxon>
    </lineage>
</organism>
<proteinExistence type="predicted"/>
<dbReference type="EMBL" id="JXXN02002796">
    <property type="protein sequence ID" value="THD22388.1"/>
    <property type="molecule type" value="Genomic_DNA"/>
</dbReference>
<comment type="caution">
    <text evidence="2">The sequence shown here is derived from an EMBL/GenBank/DDBJ whole genome shotgun (WGS) entry which is preliminary data.</text>
</comment>